<dbReference type="Proteomes" id="UP000799118">
    <property type="component" value="Unassembled WGS sequence"/>
</dbReference>
<evidence type="ECO:0000313" key="2">
    <source>
        <dbReference type="Proteomes" id="UP000799118"/>
    </source>
</evidence>
<dbReference type="AlphaFoldDB" id="A0A6A4H072"/>
<name>A0A6A4H072_9AGAR</name>
<accession>A0A6A4H072</accession>
<protein>
    <submittedName>
        <fullName evidence="1">Uncharacterized protein</fullName>
    </submittedName>
</protein>
<gene>
    <name evidence="1" type="ORF">BT96DRAFT_1001309</name>
</gene>
<organism evidence="1 2">
    <name type="scientific">Gymnopus androsaceus JB14</name>
    <dbReference type="NCBI Taxonomy" id="1447944"/>
    <lineage>
        <taxon>Eukaryota</taxon>
        <taxon>Fungi</taxon>
        <taxon>Dikarya</taxon>
        <taxon>Basidiomycota</taxon>
        <taxon>Agaricomycotina</taxon>
        <taxon>Agaricomycetes</taxon>
        <taxon>Agaricomycetidae</taxon>
        <taxon>Agaricales</taxon>
        <taxon>Marasmiineae</taxon>
        <taxon>Omphalotaceae</taxon>
        <taxon>Gymnopus</taxon>
    </lineage>
</organism>
<dbReference type="OrthoDB" id="3253623at2759"/>
<keyword evidence="2" id="KW-1185">Reference proteome</keyword>
<dbReference type="EMBL" id="ML769623">
    <property type="protein sequence ID" value="KAE9391451.1"/>
    <property type="molecule type" value="Genomic_DNA"/>
</dbReference>
<proteinExistence type="predicted"/>
<sequence>MPSDRDSQQSPALSPLIRGLESLHLETATTEVQIEGLVPSSPTLKHLEMLVTAATMTSLSMDTLDHGKLFSSSVELYKHQGSTVPNTLESLDMSTTMQGLTATVNSRKTASLPAFRPGHQFGFGKVAADKVKDLDWLDETLCKLQLEVLDKTFDTLSEDVKCQRLDTASTFVKDGLVHIAHYKAKYKARASIIQSLKMFHVQICALYAPLLAECPLVIDAEYAYHLDFTYLDQINQVLVLLAIICNMIIGLSTLQCDLLINMATICVKLGMSTVSSGCSNPAHLFSPSQNEIISDMPTSLSAALKPFNADSHLKLYATCPSCSCTHKSISLAGPNLYEFPAHCTNQIIDKHGISVCGKELPTCQQDSTLQPSKPYLQSVNATDEALHAIHTGEEQIVIQNVFKASFIKDLKGPDRKLFVEREDKFPPVSKVASQKDHFIALLLNWRLTQPHNSSEFIVKTGVPKTLLYILKVVKEAVTPWLNSVPKDFGDAKTGTLKADEW</sequence>
<evidence type="ECO:0000313" key="1">
    <source>
        <dbReference type="EMBL" id="KAE9391451.1"/>
    </source>
</evidence>
<reference evidence="1" key="1">
    <citation type="journal article" date="2019" name="Environ. Microbiol.">
        <title>Fungal ecological strategies reflected in gene transcription - a case study of two litter decomposers.</title>
        <authorList>
            <person name="Barbi F."/>
            <person name="Kohler A."/>
            <person name="Barry K."/>
            <person name="Baskaran P."/>
            <person name="Daum C."/>
            <person name="Fauchery L."/>
            <person name="Ihrmark K."/>
            <person name="Kuo A."/>
            <person name="LaButti K."/>
            <person name="Lipzen A."/>
            <person name="Morin E."/>
            <person name="Grigoriev I.V."/>
            <person name="Henrissat B."/>
            <person name="Lindahl B."/>
            <person name="Martin F."/>
        </authorList>
    </citation>
    <scope>NUCLEOTIDE SEQUENCE</scope>
    <source>
        <strain evidence="1">JB14</strain>
    </source>
</reference>